<accession>A0A645JN87</accession>
<evidence type="ECO:0000313" key="1">
    <source>
        <dbReference type="EMBL" id="MPN61794.1"/>
    </source>
</evidence>
<sequence length="51" mass="5606">MALAGQKCSFNFFKIKLPKIEINKIMANNTNPPNIPVAIKAIEIIVGIKIP</sequence>
<gene>
    <name evidence="1" type="ORF">SDC9_209537</name>
</gene>
<dbReference type="EMBL" id="VSSQ01138915">
    <property type="protein sequence ID" value="MPN61794.1"/>
    <property type="molecule type" value="Genomic_DNA"/>
</dbReference>
<reference evidence="1" key="1">
    <citation type="submission" date="2019-08" db="EMBL/GenBank/DDBJ databases">
        <authorList>
            <person name="Kucharzyk K."/>
            <person name="Murdoch R.W."/>
            <person name="Higgins S."/>
            <person name="Loffler F."/>
        </authorList>
    </citation>
    <scope>NUCLEOTIDE SEQUENCE</scope>
</reference>
<proteinExistence type="predicted"/>
<dbReference type="AlphaFoldDB" id="A0A645JN87"/>
<organism evidence="1">
    <name type="scientific">bioreactor metagenome</name>
    <dbReference type="NCBI Taxonomy" id="1076179"/>
    <lineage>
        <taxon>unclassified sequences</taxon>
        <taxon>metagenomes</taxon>
        <taxon>ecological metagenomes</taxon>
    </lineage>
</organism>
<name>A0A645JN87_9ZZZZ</name>
<protein>
    <submittedName>
        <fullName evidence="1">Uncharacterized protein</fullName>
    </submittedName>
</protein>
<comment type="caution">
    <text evidence="1">The sequence shown here is derived from an EMBL/GenBank/DDBJ whole genome shotgun (WGS) entry which is preliminary data.</text>
</comment>